<dbReference type="SUPFAM" id="SSF158436">
    <property type="entry name" value="Ta0600-like"/>
    <property type="match status" value="1"/>
</dbReference>
<reference evidence="3 4" key="1">
    <citation type="journal article" date="2012" name="Environ. Microbiol.">
        <title>The genome of the ammonia-oxidizing Candidatus Nitrososphaera gargensis: insights into metabolic versatility and environmental adaptations.</title>
        <authorList>
            <person name="Spang A."/>
            <person name="Poehlein A."/>
            <person name="Offre P."/>
            <person name="Zumbragel S."/>
            <person name="Haider S."/>
            <person name="Rychlik N."/>
            <person name="Nowka B."/>
            <person name="Schmeisser C."/>
            <person name="Lebedeva E.V."/>
            <person name="Rattei T."/>
            <person name="Bohm C."/>
            <person name="Schmid M."/>
            <person name="Galushko A."/>
            <person name="Hatzenpichler R."/>
            <person name="Weinmaier T."/>
            <person name="Daniel R."/>
            <person name="Schleper C."/>
            <person name="Spieck E."/>
            <person name="Streit W."/>
            <person name="Wagner M."/>
        </authorList>
    </citation>
    <scope>NUCLEOTIDE SEQUENCE [LARGE SCALE GENOMIC DNA]</scope>
    <source>
        <strain evidence="4">Ga9.2</strain>
    </source>
</reference>
<evidence type="ECO:0000256" key="2">
    <source>
        <dbReference type="HAMAP-Rule" id="MF_00342"/>
    </source>
</evidence>
<dbReference type="GeneID" id="13797814"/>
<dbReference type="Proteomes" id="UP000008037">
    <property type="component" value="Chromosome"/>
</dbReference>
<dbReference type="RefSeq" id="WP_015019026.1">
    <property type="nucleotide sequence ID" value="NC_018719.1"/>
</dbReference>
<proteinExistence type="inferred from homology"/>
<protein>
    <recommendedName>
        <fullName evidence="2">UPF0147 protein Ngar_c15550</fullName>
    </recommendedName>
</protein>
<dbReference type="Gene3D" id="1.20.1440.50">
    <property type="entry name" value="Ta0600-like"/>
    <property type="match status" value="1"/>
</dbReference>
<organism evidence="3 4">
    <name type="scientific">Nitrososphaera gargensis (strain Ga9.2)</name>
    <dbReference type="NCBI Taxonomy" id="1237085"/>
    <lineage>
        <taxon>Archaea</taxon>
        <taxon>Nitrososphaerota</taxon>
        <taxon>Nitrososphaeria</taxon>
        <taxon>Nitrososphaerales</taxon>
        <taxon>Nitrososphaeraceae</taxon>
        <taxon>Nitrososphaera</taxon>
    </lineage>
</organism>
<dbReference type="InterPro" id="IPR005354">
    <property type="entry name" value="UPF0147"/>
</dbReference>
<dbReference type="STRING" id="1237085.Ngar_c15550"/>
<dbReference type="InParanoid" id="K0IMZ6"/>
<evidence type="ECO:0000313" key="3">
    <source>
        <dbReference type="EMBL" id="AFU58489.1"/>
    </source>
</evidence>
<dbReference type="BioCyc" id="CNIT1237085:G1324-1553-MONOMER"/>
<dbReference type="OrthoDB" id="65304at2157"/>
<accession>K0IMZ6</accession>
<dbReference type="HOGENOM" id="CLU_165882_0_1_2"/>
<sequence>MTSSKKELKEKENQERLARAIETLDSITKNSDIQKSIRNMIKEVLLALKDEKGGSVSVRAANAISLLDNATQSPQMQSHIRTMLWQVVSTLESIRE</sequence>
<dbReference type="InterPro" id="IPR023130">
    <property type="entry name" value="Ta0600-like_sf"/>
</dbReference>
<evidence type="ECO:0000313" key="4">
    <source>
        <dbReference type="Proteomes" id="UP000008037"/>
    </source>
</evidence>
<dbReference type="Pfam" id="PF03685">
    <property type="entry name" value="UPF0147"/>
    <property type="match status" value="1"/>
</dbReference>
<evidence type="ECO:0000256" key="1">
    <source>
        <dbReference type="ARBA" id="ARBA00005958"/>
    </source>
</evidence>
<dbReference type="AlphaFoldDB" id="K0IMZ6"/>
<dbReference type="KEGG" id="nga:Ngar_c15550"/>
<gene>
    <name evidence="3" type="ordered locus">Ngar_c15550</name>
</gene>
<dbReference type="EMBL" id="CP002408">
    <property type="protein sequence ID" value="AFU58489.1"/>
    <property type="molecule type" value="Genomic_DNA"/>
</dbReference>
<comment type="similarity">
    <text evidence="1 2">Belongs to the UPF0147 family.</text>
</comment>
<dbReference type="HAMAP" id="MF_00342">
    <property type="entry name" value="UPF0147"/>
    <property type="match status" value="1"/>
</dbReference>
<keyword evidence="4" id="KW-1185">Reference proteome</keyword>
<name>K0IMZ6_NITGG</name>